<dbReference type="EMBL" id="JACSPR010000004">
    <property type="protein sequence ID" value="MBD8030099.1"/>
    <property type="molecule type" value="Genomic_DNA"/>
</dbReference>
<evidence type="ECO:0000313" key="2">
    <source>
        <dbReference type="EMBL" id="MBD8030099.1"/>
    </source>
</evidence>
<sequence length="45" mass="4583">MESITDFLGNVSVLSSTGLFGAIFGLLKVGGDWADNVANLIGLLG</sequence>
<accession>A0A8I0HNM7</accession>
<keyword evidence="3" id="KW-1185">Reference proteome</keyword>
<keyword evidence="1" id="KW-0472">Membrane</keyword>
<comment type="caution">
    <text evidence="2">The sequence shown here is derived from an EMBL/GenBank/DDBJ whole genome shotgun (WGS) entry which is preliminary data.</text>
</comment>
<protein>
    <submittedName>
        <fullName evidence="2">PorA family porin</fullName>
    </submittedName>
</protein>
<evidence type="ECO:0000256" key="1">
    <source>
        <dbReference type="SAM" id="Phobius"/>
    </source>
</evidence>
<dbReference type="AlphaFoldDB" id="A0A8I0HNM7"/>
<dbReference type="RefSeq" id="WP_191733325.1">
    <property type="nucleotide sequence ID" value="NZ_JACSPR010000004.1"/>
</dbReference>
<proteinExistence type="predicted"/>
<organism evidence="2 3">
    <name type="scientific">Corynebacterium gallinarum</name>
    <dbReference type="NCBI Taxonomy" id="2762214"/>
    <lineage>
        <taxon>Bacteria</taxon>
        <taxon>Bacillati</taxon>
        <taxon>Actinomycetota</taxon>
        <taxon>Actinomycetes</taxon>
        <taxon>Mycobacteriales</taxon>
        <taxon>Corynebacteriaceae</taxon>
        <taxon>Corynebacterium</taxon>
    </lineage>
</organism>
<keyword evidence="1" id="KW-0812">Transmembrane</keyword>
<dbReference type="Proteomes" id="UP000650224">
    <property type="component" value="Unassembled WGS sequence"/>
</dbReference>
<reference evidence="2 3" key="1">
    <citation type="submission" date="2020-08" db="EMBL/GenBank/DDBJ databases">
        <title>A Genomic Blueprint of the Chicken Gut Microbiome.</title>
        <authorList>
            <person name="Gilroy R."/>
            <person name="Ravi A."/>
            <person name="Getino M."/>
            <person name="Pursley I."/>
            <person name="Horton D.L."/>
            <person name="Alikhan N.-F."/>
            <person name="Baker D."/>
            <person name="Gharbi K."/>
            <person name="Hall N."/>
            <person name="Watson M."/>
            <person name="Adriaenssens E.M."/>
            <person name="Foster-Nyarko E."/>
            <person name="Jarju S."/>
            <person name="Secka A."/>
            <person name="Antonio M."/>
            <person name="Oren A."/>
            <person name="Chaudhuri R."/>
            <person name="La Ragione R.M."/>
            <person name="Hildebrand F."/>
            <person name="Pallen M.J."/>
        </authorList>
    </citation>
    <scope>NUCLEOTIDE SEQUENCE [LARGE SCALE GENOMIC DNA]</scope>
    <source>
        <strain evidence="2 3">Sa1YVA5</strain>
    </source>
</reference>
<name>A0A8I0HNM7_9CORY</name>
<feature type="transmembrane region" description="Helical" evidence="1">
    <location>
        <begin position="7"/>
        <end position="27"/>
    </location>
</feature>
<keyword evidence="1" id="KW-1133">Transmembrane helix</keyword>
<gene>
    <name evidence="2" type="ORF">H9627_07160</name>
</gene>
<dbReference type="NCBIfam" id="NF033925">
    <property type="entry name" value="pora_1"/>
    <property type="match status" value="1"/>
</dbReference>
<evidence type="ECO:0000313" key="3">
    <source>
        <dbReference type="Proteomes" id="UP000650224"/>
    </source>
</evidence>